<dbReference type="InterPro" id="IPR045886">
    <property type="entry name" value="ThiF/MoeB/HesA"/>
</dbReference>
<dbReference type="GO" id="GO:0042802">
    <property type="term" value="F:identical protein binding"/>
    <property type="evidence" value="ECO:0007669"/>
    <property type="project" value="EnsemblFungi"/>
</dbReference>
<dbReference type="GO" id="GO:0005524">
    <property type="term" value="F:ATP binding"/>
    <property type="evidence" value="ECO:0007669"/>
    <property type="project" value="UniProtKB-KW"/>
</dbReference>
<feature type="active site" description="Glycyl thioester intermediate; for adenylyltransferase activity" evidence="13">
    <location>
        <position position="218"/>
    </location>
</feature>
<feature type="active site" description="Cysteine persulfide intermediate; for sulfurtransferase activity" evidence="13">
    <location>
        <position position="389"/>
    </location>
</feature>
<feature type="binding site" evidence="13">
    <location>
        <position position="204"/>
    </location>
    <ligand>
        <name>Zn(2+)</name>
        <dbReference type="ChEBI" id="CHEBI:29105"/>
    </ligand>
</feature>
<keyword evidence="14" id="KW-0175">Coiled coil</keyword>
<evidence type="ECO:0000256" key="5">
    <source>
        <dbReference type="ARBA" id="ARBA00022695"/>
    </source>
</evidence>
<dbReference type="GO" id="GO:0042292">
    <property type="term" value="F:URM1 activating enzyme activity"/>
    <property type="evidence" value="ECO:0007669"/>
    <property type="project" value="EnsemblFungi"/>
</dbReference>
<dbReference type="PROSITE" id="PS50206">
    <property type="entry name" value="RHODANESE_3"/>
    <property type="match status" value="1"/>
</dbReference>
<feature type="binding site" evidence="13">
    <location>
        <position position="282"/>
    </location>
    <ligand>
        <name>Zn(2+)</name>
        <dbReference type="ChEBI" id="CHEBI:29105"/>
    </ligand>
</feature>
<dbReference type="InterPro" id="IPR001763">
    <property type="entry name" value="Rhodanese-like_dom"/>
</dbReference>
<dbReference type="PANTHER" id="PTHR10953">
    <property type="entry name" value="UBIQUITIN-ACTIVATING ENZYME E1"/>
    <property type="match status" value="1"/>
</dbReference>
<evidence type="ECO:0000313" key="17">
    <source>
        <dbReference type="Proteomes" id="UP000005666"/>
    </source>
</evidence>
<keyword evidence="3 13" id="KW-0808">Transferase</keyword>
<dbReference type="KEGG" id="tpf:TPHA_0H01730"/>
<dbReference type="FunFam" id="3.40.250.10:FF:000014">
    <property type="entry name" value="Adenylyltransferase and sulfurtransferase MOCS3"/>
    <property type="match status" value="1"/>
</dbReference>
<dbReference type="PANTHER" id="PTHR10953:SF102">
    <property type="entry name" value="ADENYLYLTRANSFERASE AND SULFURTRANSFERASE MOCS3"/>
    <property type="match status" value="1"/>
</dbReference>
<feature type="binding site" evidence="13">
    <location>
        <position position="279"/>
    </location>
    <ligand>
        <name>Zn(2+)</name>
        <dbReference type="ChEBI" id="CHEBI:29105"/>
    </ligand>
</feature>
<feature type="domain" description="Rhodanese" evidence="15">
    <location>
        <begin position="331"/>
        <end position="430"/>
    </location>
</feature>
<comment type="similarity">
    <text evidence="13">In the N-terminal section; belongs to the HesA/MoeB/ThiF family. UBA4 subfamily.</text>
</comment>
<dbReference type="GeneID" id="11533998"/>
<evidence type="ECO:0000256" key="13">
    <source>
        <dbReference type="HAMAP-Rule" id="MF_03049"/>
    </source>
</evidence>
<evidence type="ECO:0000256" key="8">
    <source>
        <dbReference type="ARBA" id="ARBA00022786"/>
    </source>
</evidence>
<protein>
    <recommendedName>
        <fullName evidence="12">Needs CLA4 to survive protein 3</fullName>
    </recommendedName>
</protein>
<dbReference type="HOGENOM" id="CLU_013325_1_2_1"/>
<keyword evidence="10 13" id="KW-0067">ATP-binding</keyword>
<dbReference type="GO" id="GO:0001403">
    <property type="term" value="P:invasive growth in response to glucose limitation"/>
    <property type="evidence" value="ECO:0007669"/>
    <property type="project" value="EnsemblFungi"/>
</dbReference>
<reference evidence="16 17" key="1">
    <citation type="journal article" date="2011" name="Proc. Natl. Acad. Sci. U.S.A.">
        <title>Evolutionary erosion of yeast sex chromosomes by mating-type switching accidents.</title>
        <authorList>
            <person name="Gordon J.L."/>
            <person name="Armisen D."/>
            <person name="Proux-Wera E."/>
            <person name="Oheigeartaigh S.S."/>
            <person name="Byrne K.P."/>
            <person name="Wolfe K.H."/>
        </authorList>
    </citation>
    <scope>NUCLEOTIDE SEQUENCE [LARGE SCALE GENOMIC DNA]</scope>
    <source>
        <strain evidence="17">ATCC 24235 / CBS 4417 / NBRC 1672 / NRRL Y-8282 / UCD 70-5</strain>
    </source>
</reference>
<accession>G8BX75</accession>
<keyword evidence="4 13" id="KW-0819">tRNA processing</keyword>
<dbReference type="UniPathway" id="UPA00988"/>
<evidence type="ECO:0000259" key="15">
    <source>
        <dbReference type="PROSITE" id="PS50206"/>
    </source>
</evidence>
<feature type="coiled-coil region" evidence="14">
    <location>
        <begin position="1"/>
        <end position="28"/>
    </location>
</feature>
<dbReference type="Gene3D" id="3.40.250.10">
    <property type="entry name" value="Rhodanese-like domain"/>
    <property type="match status" value="1"/>
</dbReference>
<dbReference type="InterPro" id="IPR035985">
    <property type="entry name" value="Ubiquitin-activating_enz"/>
</dbReference>
<dbReference type="SMART" id="SM00450">
    <property type="entry name" value="RHOD"/>
    <property type="match status" value="1"/>
</dbReference>
<dbReference type="GO" id="GO:0032447">
    <property type="term" value="P:protein urmylation"/>
    <property type="evidence" value="ECO:0007669"/>
    <property type="project" value="EnsemblFungi"/>
</dbReference>
<proteinExistence type="inferred from homology"/>
<dbReference type="OMA" id="IPDVGMD"/>
<dbReference type="Pfam" id="PF00581">
    <property type="entry name" value="Rhodanese"/>
    <property type="match status" value="1"/>
</dbReference>
<dbReference type="GO" id="GO:0007114">
    <property type="term" value="P:cell budding"/>
    <property type="evidence" value="ECO:0007669"/>
    <property type="project" value="EnsemblFungi"/>
</dbReference>
<evidence type="ECO:0000256" key="2">
    <source>
        <dbReference type="ARBA" id="ARBA00022490"/>
    </source>
</evidence>
<keyword evidence="5" id="KW-0548">Nucleotidyltransferase</keyword>
<keyword evidence="2 13" id="KW-0963">Cytoplasm</keyword>
<dbReference type="Proteomes" id="UP000005666">
    <property type="component" value="Chromosome 8"/>
</dbReference>
<dbReference type="FunFam" id="3.40.50.720:FF:000033">
    <property type="entry name" value="Adenylyltransferase and sulfurtransferase MOCS3"/>
    <property type="match status" value="1"/>
</dbReference>
<keyword evidence="8" id="KW-0833">Ubl conjugation pathway</keyword>
<evidence type="ECO:0000256" key="1">
    <source>
        <dbReference type="ARBA" id="ARBA00004514"/>
    </source>
</evidence>
<feature type="binding site" evidence="13">
    <location>
        <position position="201"/>
    </location>
    <ligand>
        <name>Zn(2+)</name>
        <dbReference type="ChEBI" id="CHEBI:29105"/>
    </ligand>
</feature>
<evidence type="ECO:0000256" key="14">
    <source>
        <dbReference type="SAM" id="Coils"/>
    </source>
</evidence>
<evidence type="ECO:0000256" key="12">
    <source>
        <dbReference type="ARBA" id="ARBA00075323"/>
    </source>
</evidence>
<evidence type="ECO:0000256" key="9">
    <source>
        <dbReference type="ARBA" id="ARBA00022833"/>
    </source>
</evidence>
<feature type="binding site" evidence="13">
    <location>
        <begin position="98"/>
        <end position="102"/>
    </location>
    <ligand>
        <name>ATP</name>
        <dbReference type="ChEBI" id="CHEBI:30616"/>
    </ligand>
</feature>
<dbReference type="eggNOG" id="KOG2017">
    <property type="taxonomic scope" value="Eukaryota"/>
</dbReference>
<dbReference type="STRING" id="1071381.G8BX75"/>
<feature type="binding site" evidence="13">
    <location>
        <begin position="159"/>
        <end position="160"/>
    </location>
    <ligand>
        <name>ATP</name>
        <dbReference type="ChEBI" id="CHEBI:30616"/>
    </ligand>
</feature>
<dbReference type="CDD" id="cd00757">
    <property type="entry name" value="ThiF_MoeB_HesA_family"/>
    <property type="match status" value="1"/>
</dbReference>
<dbReference type="InterPro" id="IPR036873">
    <property type="entry name" value="Rhodanese-like_dom_sf"/>
</dbReference>
<dbReference type="OrthoDB" id="10261062at2759"/>
<dbReference type="GO" id="GO:2000220">
    <property type="term" value="P:regulation of pseudohyphal growth"/>
    <property type="evidence" value="ECO:0007669"/>
    <property type="project" value="EnsemblFungi"/>
</dbReference>
<dbReference type="AlphaFoldDB" id="G8BX75"/>
<dbReference type="GO" id="GO:0046872">
    <property type="term" value="F:metal ion binding"/>
    <property type="evidence" value="ECO:0007669"/>
    <property type="project" value="UniProtKB-KW"/>
</dbReference>
<comment type="pathway">
    <text evidence="13">tRNA modification; 5-methoxycarbonylmethyl-2-thiouridine-tRNA biosynthesis.</text>
</comment>
<feature type="binding site" evidence="13">
    <location>
        <position position="70"/>
    </location>
    <ligand>
        <name>ATP</name>
        <dbReference type="ChEBI" id="CHEBI:30616"/>
    </ligand>
</feature>
<dbReference type="Pfam" id="PF00899">
    <property type="entry name" value="ThiF"/>
    <property type="match status" value="1"/>
</dbReference>
<gene>
    <name evidence="16" type="primary">TPHA0H01730</name>
    <name evidence="13" type="synonym">UBA4</name>
    <name evidence="16" type="ordered locus">TPHA_0H01730</name>
</gene>
<comment type="subcellular location">
    <subcellularLocation>
        <location evidence="1">Cytoplasm</location>
        <location evidence="1">Cytosol</location>
    </subcellularLocation>
</comment>
<dbReference type="GO" id="GO:0070566">
    <property type="term" value="F:adenylyltransferase activity"/>
    <property type="evidence" value="ECO:0007669"/>
    <property type="project" value="EnsemblFungi"/>
</dbReference>
<name>G8BX75_TETPH</name>
<dbReference type="GO" id="GO:0004792">
    <property type="term" value="F:thiosulfate-cyanide sulfurtransferase activity"/>
    <property type="evidence" value="ECO:0007669"/>
    <property type="project" value="EnsemblFungi"/>
</dbReference>
<keyword evidence="7 13" id="KW-0547">Nucleotide-binding</keyword>
<dbReference type="InterPro" id="IPR000594">
    <property type="entry name" value="ThiF_NAD_FAD-bd"/>
</dbReference>
<dbReference type="Gene3D" id="3.40.50.720">
    <property type="entry name" value="NAD(P)-binding Rossmann-like Domain"/>
    <property type="match status" value="1"/>
</dbReference>
<dbReference type="InterPro" id="IPR028885">
    <property type="entry name" value="MOCS3/Uba4"/>
</dbReference>
<keyword evidence="9 13" id="KW-0862">Zinc</keyword>
<dbReference type="GO" id="GO:0034599">
    <property type="term" value="P:cellular response to oxidative stress"/>
    <property type="evidence" value="ECO:0007669"/>
    <property type="project" value="EnsemblFungi"/>
</dbReference>
<dbReference type="HAMAP" id="MF_03049">
    <property type="entry name" value="MOCS3_Uba4"/>
    <property type="match status" value="1"/>
</dbReference>
<feature type="binding site" evidence="13">
    <location>
        <position position="115"/>
    </location>
    <ligand>
        <name>ATP</name>
        <dbReference type="ChEBI" id="CHEBI:30616"/>
    </ligand>
</feature>
<sequence length="432" mass="48473">MEQLRKEIENLREENAKLRSQLSESKVNNESLSLTEYQRYGRQMIVEESGGLRGQLELKSTRIVVVGAGGLGCPSLQYLVGAGVGHIGIVDNDTVEASNLHRQTLHDTSRVGTLKCESAKQKLNLLNPFVDIKTYPVRLTSENAFEIFDGYNYVLDCTDSPATRYLVNDVAVSLGITVISASGVGTEGQLCILNFKNQGPCYRCFYPTPPPPNSVSSCSEGGVIGPCIGLVGVMMAIETLKLIYGVYTIENFKPFLMSYSGFPQQSLRVFKMRGKQTTCKCCGSDPKITKETIESGEINYTEFCGQRNYNVCSADERITVKQYHSEYIESLEKDHILIDVRPSHHYDISHFQHSINIPLKELKNMHGSLDKLKERIPQLQENTNLVVLCRFGNDSQLATRIFKDEFKIKSVKDVKGGFFKYIDNINQDIPKY</sequence>
<dbReference type="GO" id="GO:0002143">
    <property type="term" value="P:tRNA wobble position uridine thiolation"/>
    <property type="evidence" value="ECO:0007669"/>
    <property type="project" value="EnsemblFungi"/>
</dbReference>
<dbReference type="RefSeq" id="XP_003686813.1">
    <property type="nucleotide sequence ID" value="XM_003686765.1"/>
</dbReference>
<keyword evidence="6 13" id="KW-0479">Metal-binding</keyword>
<evidence type="ECO:0000256" key="3">
    <source>
        <dbReference type="ARBA" id="ARBA00022679"/>
    </source>
</evidence>
<dbReference type="SUPFAM" id="SSF69572">
    <property type="entry name" value="Activating enzymes of the ubiquitin-like proteins"/>
    <property type="match status" value="1"/>
</dbReference>
<evidence type="ECO:0000313" key="16">
    <source>
        <dbReference type="EMBL" id="CCE64379.1"/>
    </source>
</evidence>
<evidence type="ECO:0000256" key="6">
    <source>
        <dbReference type="ARBA" id="ARBA00022723"/>
    </source>
</evidence>
<evidence type="ECO:0000256" key="10">
    <source>
        <dbReference type="ARBA" id="ARBA00022840"/>
    </source>
</evidence>
<comment type="cofactor">
    <cofactor evidence="13">
        <name>Zn(2+)</name>
        <dbReference type="ChEBI" id="CHEBI:29105"/>
    </cofactor>
    <text evidence="13">Binds 1 zinc ion per subunit.</text>
</comment>
<keyword evidence="17" id="KW-1185">Reference proteome</keyword>
<dbReference type="EMBL" id="HE612863">
    <property type="protein sequence ID" value="CCE64379.1"/>
    <property type="molecule type" value="Genomic_DNA"/>
</dbReference>
<organism evidence="16 17">
    <name type="scientific">Tetrapisispora phaffii (strain ATCC 24235 / CBS 4417 / NBRC 1672 / NRRL Y-8282 / UCD 70-5)</name>
    <name type="common">Yeast</name>
    <name type="synonym">Fabospora phaffii</name>
    <dbReference type="NCBI Taxonomy" id="1071381"/>
    <lineage>
        <taxon>Eukaryota</taxon>
        <taxon>Fungi</taxon>
        <taxon>Dikarya</taxon>
        <taxon>Ascomycota</taxon>
        <taxon>Saccharomycotina</taxon>
        <taxon>Saccharomycetes</taxon>
        <taxon>Saccharomycetales</taxon>
        <taxon>Saccharomycetaceae</taxon>
        <taxon>Tetrapisispora</taxon>
    </lineage>
</organism>
<evidence type="ECO:0000256" key="11">
    <source>
        <dbReference type="ARBA" id="ARBA00023268"/>
    </source>
</evidence>
<dbReference type="GO" id="GO:0005829">
    <property type="term" value="C:cytosol"/>
    <property type="evidence" value="ECO:0007669"/>
    <property type="project" value="UniProtKB-SubCell"/>
</dbReference>
<evidence type="ECO:0000256" key="4">
    <source>
        <dbReference type="ARBA" id="ARBA00022694"/>
    </source>
</evidence>
<keyword evidence="11 13" id="KW-0511">Multifunctional enzyme</keyword>
<evidence type="ECO:0000256" key="7">
    <source>
        <dbReference type="ARBA" id="ARBA00022741"/>
    </source>
</evidence>
<feature type="binding site" evidence="13">
    <location>
        <position position="91"/>
    </location>
    <ligand>
        <name>ATP</name>
        <dbReference type="ChEBI" id="CHEBI:30616"/>
    </ligand>
</feature>